<keyword evidence="2" id="KW-1185">Reference proteome</keyword>
<evidence type="ECO:0000313" key="1">
    <source>
        <dbReference type="EMBL" id="KAH9378028.1"/>
    </source>
</evidence>
<comment type="caution">
    <text evidence="1">The sequence shown here is derived from an EMBL/GenBank/DDBJ whole genome shotgun (WGS) entry which is preliminary data.</text>
</comment>
<name>A0A9J6GUW0_HAELO</name>
<accession>A0A9J6GUW0</accession>
<gene>
    <name evidence="1" type="ORF">HPB48_011912</name>
</gene>
<evidence type="ECO:0008006" key="3">
    <source>
        <dbReference type="Google" id="ProtNLM"/>
    </source>
</evidence>
<dbReference type="EMBL" id="JABSTR010000008">
    <property type="protein sequence ID" value="KAH9378028.1"/>
    <property type="molecule type" value="Genomic_DNA"/>
</dbReference>
<evidence type="ECO:0000313" key="2">
    <source>
        <dbReference type="Proteomes" id="UP000821853"/>
    </source>
</evidence>
<sequence length="125" mass="14339">MNHIADKFDVAESSVQNSLNRLLDFLFSIPEERKEDFNRLHRQQRVTIEGAFGLLKNPFQRLFYVNAPSIKQAVLIIIGACVLHNLCIYAPVTMTTPSCSQQGWMFLFLTKTATFSPVWETSRTK</sequence>
<dbReference type="VEuPathDB" id="VectorBase:HLOH_043500"/>
<reference evidence="1 2" key="1">
    <citation type="journal article" date="2020" name="Cell">
        <title>Large-Scale Comparative Analyses of Tick Genomes Elucidate Their Genetic Diversity and Vector Capacities.</title>
        <authorList>
            <consortium name="Tick Genome and Microbiome Consortium (TIGMIC)"/>
            <person name="Jia N."/>
            <person name="Wang J."/>
            <person name="Shi W."/>
            <person name="Du L."/>
            <person name="Sun Y."/>
            <person name="Zhan W."/>
            <person name="Jiang J.F."/>
            <person name="Wang Q."/>
            <person name="Zhang B."/>
            <person name="Ji P."/>
            <person name="Bell-Sakyi L."/>
            <person name="Cui X.M."/>
            <person name="Yuan T.T."/>
            <person name="Jiang B.G."/>
            <person name="Yang W.F."/>
            <person name="Lam T.T."/>
            <person name="Chang Q.C."/>
            <person name="Ding S.J."/>
            <person name="Wang X.J."/>
            <person name="Zhu J.G."/>
            <person name="Ruan X.D."/>
            <person name="Zhao L."/>
            <person name="Wei J.T."/>
            <person name="Ye R.Z."/>
            <person name="Que T.C."/>
            <person name="Du C.H."/>
            <person name="Zhou Y.H."/>
            <person name="Cheng J.X."/>
            <person name="Dai P.F."/>
            <person name="Guo W.B."/>
            <person name="Han X.H."/>
            <person name="Huang E.J."/>
            <person name="Li L.F."/>
            <person name="Wei W."/>
            <person name="Gao Y.C."/>
            <person name="Liu J.Z."/>
            <person name="Shao H.Z."/>
            <person name="Wang X."/>
            <person name="Wang C.C."/>
            <person name="Yang T.C."/>
            <person name="Huo Q.B."/>
            <person name="Li W."/>
            <person name="Chen H.Y."/>
            <person name="Chen S.E."/>
            <person name="Zhou L.G."/>
            <person name="Ni X.B."/>
            <person name="Tian J.H."/>
            <person name="Sheng Y."/>
            <person name="Liu T."/>
            <person name="Pan Y.S."/>
            <person name="Xia L.Y."/>
            <person name="Li J."/>
            <person name="Zhao F."/>
            <person name="Cao W.C."/>
        </authorList>
    </citation>
    <scope>NUCLEOTIDE SEQUENCE [LARGE SCALE GENOMIC DNA]</scope>
    <source>
        <strain evidence="1">HaeL-2018</strain>
    </source>
</reference>
<dbReference type="OrthoDB" id="2668416at2759"/>
<dbReference type="Proteomes" id="UP000821853">
    <property type="component" value="Unassembled WGS sequence"/>
</dbReference>
<proteinExistence type="predicted"/>
<organism evidence="1 2">
    <name type="scientific">Haemaphysalis longicornis</name>
    <name type="common">Bush tick</name>
    <dbReference type="NCBI Taxonomy" id="44386"/>
    <lineage>
        <taxon>Eukaryota</taxon>
        <taxon>Metazoa</taxon>
        <taxon>Ecdysozoa</taxon>
        <taxon>Arthropoda</taxon>
        <taxon>Chelicerata</taxon>
        <taxon>Arachnida</taxon>
        <taxon>Acari</taxon>
        <taxon>Parasitiformes</taxon>
        <taxon>Ixodida</taxon>
        <taxon>Ixodoidea</taxon>
        <taxon>Ixodidae</taxon>
        <taxon>Haemaphysalinae</taxon>
        <taxon>Haemaphysalis</taxon>
    </lineage>
</organism>
<dbReference type="AlphaFoldDB" id="A0A9J6GUW0"/>
<protein>
    <recommendedName>
        <fullName evidence="3">DDE Tnp4 domain-containing protein</fullName>
    </recommendedName>
</protein>